<feature type="region of interest" description="Disordered" evidence="5">
    <location>
        <begin position="1"/>
        <end position="30"/>
    </location>
</feature>
<organism evidence="8 9">
    <name type="scientific">Coccomyxa viridis</name>
    <dbReference type="NCBI Taxonomy" id="1274662"/>
    <lineage>
        <taxon>Eukaryota</taxon>
        <taxon>Viridiplantae</taxon>
        <taxon>Chlorophyta</taxon>
        <taxon>core chlorophytes</taxon>
        <taxon>Trebouxiophyceae</taxon>
        <taxon>Trebouxiophyceae incertae sedis</taxon>
        <taxon>Coccomyxaceae</taxon>
        <taxon>Coccomyxa</taxon>
    </lineage>
</organism>
<feature type="domain" description="Helicase C-terminal" evidence="7">
    <location>
        <begin position="344"/>
        <end position="491"/>
    </location>
</feature>
<keyword evidence="2" id="KW-0378">Hydrolase</keyword>
<evidence type="ECO:0000256" key="2">
    <source>
        <dbReference type="ARBA" id="ARBA00022801"/>
    </source>
</evidence>
<dbReference type="InterPro" id="IPR001943">
    <property type="entry name" value="UVR_dom"/>
</dbReference>
<dbReference type="PANTHER" id="PTHR47963">
    <property type="entry name" value="DEAD-BOX ATP-DEPENDENT RNA HELICASE 47, MITOCHONDRIAL"/>
    <property type="match status" value="1"/>
</dbReference>
<feature type="compositionally biased region" description="Basic residues" evidence="5">
    <location>
        <begin position="1"/>
        <end position="13"/>
    </location>
</feature>
<dbReference type="SMART" id="SM00490">
    <property type="entry name" value="HELICc"/>
    <property type="match status" value="1"/>
</dbReference>
<dbReference type="GO" id="GO:0016787">
    <property type="term" value="F:hydrolase activity"/>
    <property type="evidence" value="ECO:0007669"/>
    <property type="project" value="UniProtKB-KW"/>
</dbReference>
<keyword evidence="4" id="KW-0067">ATP-binding</keyword>
<dbReference type="AlphaFoldDB" id="A0AAV1HX29"/>
<dbReference type="SMART" id="SM00487">
    <property type="entry name" value="DEXDc"/>
    <property type="match status" value="1"/>
</dbReference>
<dbReference type="Pfam" id="PF00271">
    <property type="entry name" value="Helicase_C"/>
    <property type="match status" value="1"/>
</dbReference>
<dbReference type="InterPro" id="IPR050547">
    <property type="entry name" value="DEAD_box_RNA_helicases"/>
</dbReference>
<accession>A0AAV1HX29</accession>
<evidence type="ECO:0000259" key="6">
    <source>
        <dbReference type="PROSITE" id="PS51192"/>
    </source>
</evidence>
<name>A0AAV1HX29_9CHLO</name>
<dbReference type="Proteomes" id="UP001314263">
    <property type="component" value="Unassembled WGS sequence"/>
</dbReference>
<evidence type="ECO:0000313" key="8">
    <source>
        <dbReference type="EMBL" id="CAK0742325.1"/>
    </source>
</evidence>
<evidence type="ECO:0000256" key="3">
    <source>
        <dbReference type="ARBA" id="ARBA00022806"/>
    </source>
</evidence>
<evidence type="ECO:0000259" key="7">
    <source>
        <dbReference type="PROSITE" id="PS51194"/>
    </source>
</evidence>
<gene>
    <name evidence="8" type="ORF">CVIRNUC_001388</name>
</gene>
<protein>
    <submittedName>
        <fullName evidence="8">Uncharacterized protein</fullName>
    </submittedName>
</protein>
<dbReference type="Pfam" id="PF02151">
    <property type="entry name" value="UVR"/>
    <property type="match status" value="1"/>
</dbReference>
<dbReference type="PANTHER" id="PTHR47963:SF10">
    <property type="entry name" value="ATP-DEPENDENT RNA HELICASE DDX6_DHH1"/>
    <property type="match status" value="1"/>
</dbReference>
<dbReference type="SUPFAM" id="SSF52540">
    <property type="entry name" value="P-loop containing nucleoside triphosphate hydrolases"/>
    <property type="match status" value="1"/>
</dbReference>
<dbReference type="InterPro" id="IPR014001">
    <property type="entry name" value="Helicase_ATP-bd"/>
</dbReference>
<dbReference type="CDD" id="cd18787">
    <property type="entry name" value="SF2_C_DEAD"/>
    <property type="match status" value="1"/>
</dbReference>
<dbReference type="InterPro" id="IPR011545">
    <property type="entry name" value="DEAD/DEAH_box_helicase_dom"/>
</dbReference>
<keyword evidence="9" id="KW-1185">Reference proteome</keyword>
<dbReference type="InterPro" id="IPR027417">
    <property type="entry name" value="P-loop_NTPase"/>
</dbReference>
<comment type="caution">
    <text evidence="8">The sequence shown here is derived from an EMBL/GenBank/DDBJ whole genome shotgun (WGS) entry which is preliminary data.</text>
</comment>
<proteinExistence type="predicted"/>
<dbReference type="PROSITE" id="PS51194">
    <property type="entry name" value="HELICASE_CTER"/>
    <property type="match status" value="1"/>
</dbReference>
<evidence type="ECO:0000256" key="4">
    <source>
        <dbReference type="ARBA" id="ARBA00022840"/>
    </source>
</evidence>
<dbReference type="GO" id="GO:0005524">
    <property type="term" value="F:ATP binding"/>
    <property type="evidence" value="ECO:0007669"/>
    <property type="project" value="UniProtKB-KW"/>
</dbReference>
<dbReference type="GO" id="GO:0003723">
    <property type="term" value="F:RNA binding"/>
    <property type="evidence" value="ECO:0007669"/>
    <property type="project" value="TreeGrafter"/>
</dbReference>
<sequence>MRHSLQLRGNVRRRCAESEQHSADGNLSHEQDTNRLTTALNVAIAAEDYGLAARIRDRLSELTDGDSERSADWRKLGIPEWLASRAECMGYRFPTEVQKRATRVLISRSDAIIQSATGSGKTLSFVMPLLGSALKLPPDANPAEFPGPQLLIVVPTKELGVQTVMLIYKLFGGSVNSGIPGEPTNMFNYSGPRGVKVKGVLDKEEVLRAKHKGHLFATPVVVGTPECLAELAIQPSAFPLCACLRAIAVDELDGYSEEQVESLDFVLSKACSRPSGQKPQVVLAGATLPSEAQLQSYTHKGFVRDAITLRVGRLGKVPAGLQHRYIVVDQARKLIVMCRQLREDLRQQGQDVAPARVIVFCEDEEAARRAAMPLRSGLWGEHTVSVLLPHGEEPIQALHAFRDNKASFLLATPQAARGLDLPAVSHVYNLDLPQDAVTYLHRAGRAGRIGSPVPGLVTTLVTAEQVQGLQAIAEELEFCLREQPEPPLDIEVDLEGNMDMAKKGLDDLYNLL</sequence>
<reference evidence="8 9" key="1">
    <citation type="submission" date="2023-10" db="EMBL/GenBank/DDBJ databases">
        <authorList>
            <person name="Maclean D."/>
            <person name="Macfadyen A."/>
        </authorList>
    </citation>
    <scope>NUCLEOTIDE SEQUENCE [LARGE SCALE GENOMIC DNA]</scope>
</reference>
<dbReference type="Gene3D" id="3.40.50.300">
    <property type="entry name" value="P-loop containing nucleotide triphosphate hydrolases"/>
    <property type="match status" value="2"/>
</dbReference>
<evidence type="ECO:0000256" key="5">
    <source>
        <dbReference type="SAM" id="MobiDB-lite"/>
    </source>
</evidence>
<keyword evidence="3" id="KW-0347">Helicase</keyword>
<feature type="domain" description="Helicase ATP-binding" evidence="6">
    <location>
        <begin position="102"/>
        <end position="306"/>
    </location>
</feature>
<dbReference type="Pfam" id="PF00270">
    <property type="entry name" value="DEAD"/>
    <property type="match status" value="1"/>
</dbReference>
<keyword evidence="1" id="KW-0547">Nucleotide-binding</keyword>
<dbReference type="InterPro" id="IPR001650">
    <property type="entry name" value="Helicase_C-like"/>
</dbReference>
<evidence type="ECO:0000256" key="1">
    <source>
        <dbReference type="ARBA" id="ARBA00022741"/>
    </source>
</evidence>
<feature type="compositionally biased region" description="Basic and acidic residues" evidence="5">
    <location>
        <begin position="14"/>
        <end position="30"/>
    </location>
</feature>
<dbReference type="GO" id="GO:0003724">
    <property type="term" value="F:RNA helicase activity"/>
    <property type="evidence" value="ECO:0007669"/>
    <property type="project" value="TreeGrafter"/>
</dbReference>
<dbReference type="PROSITE" id="PS51192">
    <property type="entry name" value="HELICASE_ATP_BIND_1"/>
    <property type="match status" value="1"/>
</dbReference>
<evidence type="ECO:0000313" key="9">
    <source>
        <dbReference type="Proteomes" id="UP001314263"/>
    </source>
</evidence>
<dbReference type="EMBL" id="CAUYUE010000002">
    <property type="protein sequence ID" value="CAK0742325.1"/>
    <property type="molecule type" value="Genomic_DNA"/>
</dbReference>